<reference evidence="4" key="1">
    <citation type="submission" date="2016-04" db="EMBL/GenBank/DDBJ databases">
        <title>Cephalotus genome sequencing.</title>
        <authorList>
            <person name="Fukushima K."/>
            <person name="Hasebe M."/>
            <person name="Fang X."/>
        </authorList>
    </citation>
    <scope>NUCLEOTIDE SEQUENCE [LARGE SCALE GENOMIC DNA]</scope>
    <source>
        <strain evidence="4">cv. St1</strain>
    </source>
</reference>
<dbReference type="Pfam" id="PF00657">
    <property type="entry name" value="Lipase_GDSL"/>
    <property type="match status" value="1"/>
</dbReference>
<feature type="non-terminal residue" evidence="3">
    <location>
        <position position="175"/>
    </location>
</feature>
<dbReference type="STRING" id="3775.A0A1Q3B562"/>
<dbReference type="InterPro" id="IPR001087">
    <property type="entry name" value="GDSL"/>
</dbReference>
<name>A0A1Q3B562_CEPFO</name>
<accession>A0A1Q3B562</accession>
<dbReference type="InParanoid" id="A0A1Q3B562"/>
<keyword evidence="2" id="KW-0325">Glycoprotein</keyword>
<dbReference type="Proteomes" id="UP000187406">
    <property type="component" value="Unassembled WGS sequence"/>
</dbReference>
<comment type="similarity">
    <text evidence="1">Belongs to the 'GDSL' lipolytic enzyme family.</text>
</comment>
<evidence type="ECO:0000256" key="2">
    <source>
        <dbReference type="ARBA" id="ARBA00023180"/>
    </source>
</evidence>
<protein>
    <submittedName>
        <fullName evidence="3">Lipase_GDSL domain-containing protein</fullName>
    </submittedName>
</protein>
<organism evidence="3 4">
    <name type="scientific">Cephalotus follicularis</name>
    <name type="common">Albany pitcher plant</name>
    <dbReference type="NCBI Taxonomy" id="3775"/>
    <lineage>
        <taxon>Eukaryota</taxon>
        <taxon>Viridiplantae</taxon>
        <taxon>Streptophyta</taxon>
        <taxon>Embryophyta</taxon>
        <taxon>Tracheophyta</taxon>
        <taxon>Spermatophyta</taxon>
        <taxon>Magnoliopsida</taxon>
        <taxon>eudicotyledons</taxon>
        <taxon>Gunneridae</taxon>
        <taxon>Pentapetalae</taxon>
        <taxon>rosids</taxon>
        <taxon>fabids</taxon>
        <taxon>Oxalidales</taxon>
        <taxon>Cephalotaceae</taxon>
        <taxon>Cephalotus</taxon>
    </lineage>
</organism>
<evidence type="ECO:0000313" key="4">
    <source>
        <dbReference type="Proteomes" id="UP000187406"/>
    </source>
</evidence>
<evidence type="ECO:0000256" key="1">
    <source>
        <dbReference type="ARBA" id="ARBA00008668"/>
    </source>
</evidence>
<dbReference type="PANTHER" id="PTHR22835:SF536">
    <property type="entry name" value="OS05G0401000 PROTEIN"/>
    <property type="match status" value="1"/>
</dbReference>
<dbReference type="GO" id="GO:0016788">
    <property type="term" value="F:hydrolase activity, acting on ester bonds"/>
    <property type="evidence" value="ECO:0007669"/>
    <property type="project" value="InterPro"/>
</dbReference>
<sequence length="175" mass="19581">IYDQGARNFWVHNTDPLRCLAQNIAKFGSDPSSLDRLGCTSEHILATKHLNLQLDVLYTKFRGRYTDSNITYVEISTIKSKLQTNCKLLSIRELFAGFEQLIMACCDCGYGYGGPPRNYDNRISCRQTKVVNGATITAQGCSGTENVNWDGTHYSEAANQYVSSQILTGKYYDPP</sequence>
<comment type="caution">
    <text evidence="3">The sequence shown here is derived from an EMBL/GenBank/DDBJ whole genome shotgun (WGS) entry which is preliminary data.</text>
</comment>
<keyword evidence="4" id="KW-1185">Reference proteome</keyword>
<dbReference type="PANTHER" id="PTHR22835">
    <property type="entry name" value="ZINC FINGER FYVE DOMAIN CONTAINING PROTEIN"/>
    <property type="match status" value="1"/>
</dbReference>
<evidence type="ECO:0000313" key="3">
    <source>
        <dbReference type="EMBL" id="GAV63147.1"/>
    </source>
</evidence>
<gene>
    <name evidence="3" type="ORF">CFOL_v3_06667</name>
</gene>
<dbReference type="EMBL" id="BDDD01000298">
    <property type="protein sequence ID" value="GAV63147.1"/>
    <property type="molecule type" value="Genomic_DNA"/>
</dbReference>
<dbReference type="AlphaFoldDB" id="A0A1Q3B562"/>
<dbReference type="InterPro" id="IPR036514">
    <property type="entry name" value="SGNH_hydro_sf"/>
</dbReference>
<feature type="non-terminal residue" evidence="3">
    <location>
        <position position="1"/>
    </location>
</feature>
<dbReference type="Gene3D" id="3.40.50.1110">
    <property type="entry name" value="SGNH hydrolase"/>
    <property type="match status" value="1"/>
</dbReference>
<proteinExistence type="inferred from homology"/>